<accession>A0A3B4CUL6</accession>
<dbReference type="RefSeq" id="XP_037388520.1">
    <property type="nucleotide sequence ID" value="XM_037532623.1"/>
</dbReference>
<sequence length="493" mass="56395">MARTALLFCFSFFLVLTSVGANKSLKNIKYLKKHTNFVKEFPRHGLLLLHWFANAVVIDENGAIQLSFDPGQGSYGLHLYRNKTPDQNVKGRAPSRSESRYYSLGDLSCGGARMLPFYVMQDFHNSKGSQYGNIDRVLIKVQNSSPQRVDKVYITQKSQGTGFDPSQTYEISTQLLIQIRALRKNIACNADDPRLDFSPCEFLNHQQKVVKVEMMYPKAPGLAWFLTLAGYNIDQRFDTFSTLFCSTNSSNSNYYPLSTEDNERQCFVQHRMKLELKSTSKGFARITWSGIPESIARMDIDVGLYEDGTKEEPLKEYPLNGRTFGSIDTTVPLNPGLQIHLLQSEKTLHYLLFSTTHYTSIWKGPEFDEANGVLPTRVRGYDVCLQLYTKDGYACARLYIKKSFTNWRNVFDNSWVGFYASSSDDNAKYSKYEWVVNFEKRSEEDCPLDFDIYESESSLAIGPGVQARLMLTNHIASEKARTVPWEERSTFRQ</sequence>
<dbReference type="Ensembl" id="ENSPNAT00000022335.2">
    <property type="protein sequence ID" value="ENSPNAP00000014431.1"/>
    <property type="gene ID" value="ENSPNAG00000020339.2"/>
</dbReference>
<feature type="chain" id="PRO_5017203381" evidence="1">
    <location>
        <begin position="22"/>
        <end position="493"/>
    </location>
</feature>
<dbReference type="OrthoDB" id="8446997at2759"/>
<keyword evidence="3" id="KW-1185">Reference proteome</keyword>
<proteinExistence type="predicted"/>
<dbReference type="Proteomes" id="UP001501920">
    <property type="component" value="Chromosome 22"/>
</dbReference>
<dbReference type="PANTHER" id="PTHR38706:SF3">
    <property type="entry name" value="SI:CH211-198C19.1"/>
    <property type="match status" value="1"/>
</dbReference>
<keyword evidence="1" id="KW-0732">Signal</keyword>
<dbReference type="PANTHER" id="PTHR38706">
    <property type="entry name" value="SI:CH211-198C19.1-RELATED"/>
    <property type="match status" value="1"/>
</dbReference>
<name>A0A3B4CUL6_PYGNA</name>
<reference evidence="2" key="2">
    <citation type="submission" date="2025-08" db="UniProtKB">
        <authorList>
            <consortium name="Ensembl"/>
        </authorList>
    </citation>
    <scope>IDENTIFICATION</scope>
</reference>
<evidence type="ECO:0000313" key="2">
    <source>
        <dbReference type="Ensembl" id="ENSPNAP00000014431.1"/>
    </source>
</evidence>
<reference evidence="2 3" key="1">
    <citation type="submission" date="2020-10" db="EMBL/GenBank/DDBJ databases">
        <title>Pygocentrus nattereri (red-bellied piranha) genome, fPygNat1, primary haplotype.</title>
        <authorList>
            <person name="Myers G."/>
            <person name="Meyer A."/>
            <person name="Karagic N."/>
            <person name="Pippel M."/>
            <person name="Winkler S."/>
            <person name="Tracey A."/>
            <person name="Wood J."/>
            <person name="Formenti G."/>
            <person name="Howe K."/>
            <person name="Fedrigo O."/>
            <person name="Jarvis E.D."/>
        </authorList>
    </citation>
    <scope>NUCLEOTIDE SEQUENCE [LARGE SCALE GENOMIC DNA]</scope>
</reference>
<reference evidence="2" key="3">
    <citation type="submission" date="2025-09" db="UniProtKB">
        <authorList>
            <consortium name="Ensembl"/>
        </authorList>
    </citation>
    <scope>IDENTIFICATION</scope>
</reference>
<feature type="signal peptide" evidence="1">
    <location>
        <begin position="1"/>
        <end position="21"/>
    </location>
</feature>
<dbReference type="GeneID" id="108441696"/>
<dbReference type="GeneTree" id="ENSGT00730000111690"/>
<evidence type="ECO:0000313" key="3">
    <source>
        <dbReference type="Proteomes" id="UP001501920"/>
    </source>
</evidence>
<evidence type="ECO:0000256" key="1">
    <source>
        <dbReference type="SAM" id="SignalP"/>
    </source>
</evidence>
<dbReference type="RefSeq" id="XP_017576852.1">
    <property type="nucleotide sequence ID" value="XM_017721363.2"/>
</dbReference>
<organism evidence="2 3">
    <name type="scientific">Pygocentrus nattereri</name>
    <name type="common">Red-bellied piranha</name>
    <dbReference type="NCBI Taxonomy" id="42514"/>
    <lineage>
        <taxon>Eukaryota</taxon>
        <taxon>Metazoa</taxon>
        <taxon>Chordata</taxon>
        <taxon>Craniata</taxon>
        <taxon>Vertebrata</taxon>
        <taxon>Euteleostomi</taxon>
        <taxon>Actinopterygii</taxon>
        <taxon>Neopterygii</taxon>
        <taxon>Teleostei</taxon>
        <taxon>Ostariophysi</taxon>
        <taxon>Characiformes</taxon>
        <taxon>Characoidei</taxon>
        <taxon>Pygocentrus</taxon>
    </lineage>
</organism>
<protein>
    <submittedName>
        <fullName evidence="2">Uncharacterized protein</fullName>
    </submittedName>
</protein>
<dbReference type="OMA" id="RYRYFTV"/>
<dbReference type="AlphaFoldDB" id="A0A3B4CUL6"/>